<dbReference type="PATRIC" id="fig|1423726.3.peg.1232"/>
<dbReference type="Pfam" id="PF13579">
    <property type="entry name" value="Glyco_trans_4_4"/>
    <property type="match status" value="1"/>
</dbReference>
<feature type="domain" description="Glycosyltransferase subfamily 4-like N-terminal" evidence="2">
    <location>
        <begin position="21"/>
        <end position="153"/>
    </location>
</feature>
<protein>
    <recommendedName>
        <fullName evidence="5">Glycosyltransferase</fullName>
    </recommendedName>
</protein>
<gene>
    <name evidence="3" type="ORF">FC07_GL001185</name>
</gene>
<proteinExistence type="predicted"/>
<dbReference type="SUPFAM" id="SSF53756">
    <property type="entry name" value="UDP-Glycosyltransferase/glycogen phosphorylase"/>
    <property type="match status" value="1"/>
</dbReference>
<dbReference type="PANTHER" id="PTHR12526:SF630">
    <property type="entry name" value="GLYCOSYLTRANSFERASE"/>
    <property type="match status" value="1"/>
</dbReference>
<evidence type="ECO:0008006" key="5">
    <source>
        <dbReference type="Google" id="ProtNLM"/>
    </source>
</evidence>
<evidence type="ECO:0000313" key="3">
    <source>
        <dbReference type="EMBL" id="KRK33424.1"/>
    </source>
</evidence>
<dbReference type="STRING" id="1423726.FC07_GL001185"/>
<dbReference type="PANTHER" id="PTHR12526">
    <property type="entry name" value="GLYCOSYLTRANSFERASE"/>
    <property type="match status" value="1"/>
</dbReference>
<feature type="domain" description="Glycosyl transferase family 1" evidence="1">
    <location>
        <begin position="184"/>
        <end position="329"/>
    </location>
</feature>
<dbReference type="Pfam" id="PF00534">
    <property type="entry name" value="Glycos_transf_1"/>
    <property type="match status" value="1"/>
</dbReference>
<keyword evidence="4" id="KW-1185">Reference proteome</keyword>
<evidence type="ECO:0000259" key="1">
    <source>
        <dbReference type="Pfam" id="PF00534"/>
    </source>
</evidence>
<dbReference type="Gene3D" id="3.40.50.2000">
    <property type="entry name" value="Glycogen Phosphorylase B"/>
    <property type="match status" value="2"/>
</dbReference>
<name>A0A0R1GHE1_9LACO</name>
<dbReference type="InterPro" id="IPR001296">
    <property type="entry name" value="Glyco_trans_1"/>
</dbReference>
<evidence type="ECO:0000313" key="4">
    <source>
        <dbReference type="Proteomes" id="UP000051461"/>
    </source>
</evidence>
<sequence length="372" mass="41509">MKILYVTTVTSTVNAFLVPHIEQLCAAGHTVAIASCENQPLNPKLAAAGCQFWPIPFSRRALTPQHITSYHVIRQLIQREGYELVHTHTPIASFITRLACRNLPVRMLYTAHGFHFSQQAAKRQWLLYYPLERLAARWTDGLITMNAEDYAAAQKLPLRQADGAHLSHGVGFQATPAAEINLRQQIRARYGIAPDELVLIFAAELSARKNQGRLIRLLPALKKLNMKLLLLGTGPAAEAYRDLATQLGMQEQVIFAGYQADVQPFLQAADIAISSARQEGLPVNIMEALALNLPVVATDIRGHRDLIKPGINGYLYHTDTELIQALKRLQQTPQPFQAAQVQRHLRPFALPQVQAELQTIYNRVSAQPVFET</sequence>
<evidence type="ECO:0000259" key="2">
    <source>
        <dbReference type="Pfam" id="PF13579"/>
    </source>
</evidence>
<reference evidence="3 4" key="1">
    <citation type="journal article" date="2015" name="Genome Announc.">
        <title>Expanding the biotechnology potential of lactobacilli through comparative genomics of 213 strains and associated genera.</title>
        <authorList>
            <person name="Sun Z."/>
            <person name="Harris H.M."/>
            <person name="McCann A."/>
            <person name="Guo C."/>
            <person name="Argimon S."/>
            <person name="Zhang W."/>
            <person name="Yang X."/>
            <person name="Jeffery I.B."/>
            <person name="Cooney J.C."/>
            <person name="Kagawa T.F."/>
            <person name="Liu W."/>
            <person name="Song Y."/>
            <person name="Salvetti E."/>
            <person name="Wrobel A."/>
            <person name="Rasinkangas P."/>
            <person name="Parkhill J."/>
            <person name="Rea M.C."/>
            <person name="O'Sullivan O."/>
            <person name="Ritari J."/>
            <person name="Douillard F.P."/>
            <person name="Paul Ross R."/>
            <person name="Yang R."/>
            <person name="Briner A.E."/>
            <person name="Felis G.E."/>
            <person name="de Vos W.M."/>
            <person name="Barrangou R."/>
            <person name="Klaenhammer T.R."/>
            <person name="Caufield P.W."/>
            <person name="Cui Y."/>
            <person name="Zhang H."/>
            <person name="O'Toole P.W."/>
        </authorList>
    </citation>
    <scope>NUCLEOTIDE SEQUENCE [LARGE SCALE GENOMIC DNA]</scope>
    <source>
        <strain evidence="3 4">DSM 20003</strain>
    </source>
</reference>
<accession>A0A0R1GHE1</accession>
<dbReference type="RefSeq" id="WP_057905360.1">
    <property type="nucleotide sequence ID" value="NZ_AZDA01000116.1"/>
</dbReference>
<dbReference type="AlphaFoldDB" id="A0A0R1GHE1"/>
<dbReference type="GO" id="GO:0016757">
    <property type="term" value="F:glycosyltransferase activity"/>
    <property type="evidence" value="ECO:0007669"/>
    <property type="project" value="InterPro"/>
</dbReference>
<organism evidence="3 4">
    <name type="scientific">Loigolactobacillus bifermentans DSM 20003</name>
    <dbReference type="NCBI Taxonomy" id="1423726"/>
    <lineage>
        <taxon>Bacteria</taxon>
        <taxon>Bacillati</taxon>
        <taxon>Bacillota</taxon>
        <taxon>Bacilli</taxon>
        <taxon>Lactobacillales</taxon>
        <taxon>Lactobacillaceae</taxon>
        <taxon>Loigolactobacillus</taxon>
    </lineage>
</organism>
<dbReference type="Proteomes" id="UP000051461">
    <property type="component" value="Unassembled WGS sequence"/>
</dbReference>
<dbReference type="InterPro" id="IPR028098">
    <property type="entry name" value="Glyco_trans_4-like_N"/>
</dbReference>
<dbReference type="OrthoDB" id="9806653at2"/>
<dbReference type="EMBL" id="AZDA01000116">
    <property type="protein sequence ID" value="KRK33424.1"/>
    <property type="molecule type" value="Genomic_DNA"/>
</dbReference>
<comment type="caution">
    <text evidence="3">The sequence shown here is derived from an EMBL/GenBank/DDBJ whole genome shotgun (WGS) entry which is preliminary data.</text>
</comment>